<sequence length="215" mass="25056">MSQIEENSNWCGSSTLPAHIIVKISWWTHESKLWTRVKSEKVWKRKSDFLTLFKTYLISAARVKVSPTSIKRLIHRFYWILDREIIVEHVKLTDKLEEPCYRRSSYLSQFFTTNYISLLHISFFSSDILNFTDVYFCFSTNSYSSWISSSVTKKIITVLSYIKLEQVFQRSINARNAKKLMSLNTSKVEMKPSIIESKSSSVGLSVESPTPIKKL</sequence>
<dbReference type="PANTHER" id="PTHR47910:SF2">
    <property type="entry name" value="RIBULOSE BISPHOSPHATE CARBOXYLASE LARGE CHAIN, CATALYTIC DOMAIN-CONTAINING PROTEIN"/>
    <property type="match status" value="1"/>
</dbReference>
<organism evidence="1 2">
    <name type="scientific">Solanum commersonii</name>
    <name type="common">Commerson's wild potato</name>
    <name type="synonym">Commerson's nightshade</name>
    <dbReference type="NCBI Taxonomy" id="4109"/>
    <lineage>
        <taxon>Eukaryota</taxon>
        <taxon>Viridiplantae</taxon>
        <taxon>Streptophyta</taxon>
        <taxon>Embryophyta</taxon>
        <taxon>Tracheophyta</taxon>
        <taxon>Spermatophyta</taxon>
        <taxon>Magnoliopsida</taxon>
        <taxon>eudicotyledons</taxon>
        <taxon>Gunneridae</taxon>
        <taxon>Pentapetalae</taxon>
        <taxon>asterids</taxon>
        <taxon>lamiids</taxon>
        <taxon>Solanales</taxon>
        <taxon>Solanaceae</taxon>
        <taxon>Solanoideae</taxon>
        <taxon>Solaneae</taxon>
        <taxon>Solanum</taxon>
    </lineage>
</organism>
<dbReference type="EMBL" id="JACXVP010000003">
    <property type="protein sequence ID" value="KAG5616247.1"/>
    <property type="molecule type" value="Genomic_DNA"/>
</dbReference>
<comment type="caution">
    <text evidence="1">The sequence shown here is derived from an EMBL/GenBank/DDBJ whole genome shotgun (WGS) entry which is preliminary data.</text>
</comment>
<name>A0A9J5ZWH8_SOLCO</name>
<reference evidence="1 2" key="1">
    <citation type="submission" date="2020-09" db="EMBL/GenBank/DDBJ databases">
        <title>De no assembly of potato wild relative species, Solanum commersonii.</title>
        <authorList>
            <person name="Cho K."/>
        </authorList>
    </citation>
    <scope>NUCLEOTIDE SEQUENCE [LARGE SCALE GENOMIC DNA]</scope>
    <source>
        <strain evidence="1">LZ3.2</strain>
        <tissue evidence="1">Leaf</tissue>
    </source>
</reference>
<dbReference type="PANTHER" id="PTHR47910">
    <property type="entry name" value="RIBULOSE BISPHOSPHATE CARBOXYLASE LARGE CHAIN, CATALYTIC DOMAIN-CONTAINING PROTEIN"/>
    <property type="match status" value="1"/>
</dbReference>
<dbReference type="Proteomes" id="UP000824120">
    <property type="component" value="Chromosome 3"/>
</dbReference>
<accession>A0A9J5ZWH8</accession>
<keyword evidence="2" id="KW-1185">Reference proteome</keyword>
<evidence type="ECO:0000313" key="2">
    <source>
        <dbReference type="Proteomes" id="UP000824120"/>
    </source>
</evidence>
<evidence type="ECO:0000313" key="1">
    <source>
        <dbReference type="EMBL" id="KAG5616247.1"/>
    </source>
</evidence>
<proteinExistence type="predicted"/>
<dbReference type="AlphaFoldDB" id="A0A9J5ZWH8"/>
<protein>
    <submittedName>
        <fullName evidence="1">Uncharacterized protein</fullName>
    </submittedName>
</protein>
<dbReference type="OrthoDB" id="1304355at2759"/>
<gene>
    <name evidence="1" type="ORF">H5410_016071</name>
</gene>